<dbReference type="KEGG" id="goe:100903556"/>
<dbReference type="GO" id="GO:0030681">
    <property type="term" value="C:multimeric ribonuclease P complex"/>
    <property type="evidence" value="ECO:0007669"/>
    <property type="project" value="TreeGrafter"/>
</dbReference>
<dbReference type="Pfam" id="PF08584">
    <property type="entry name" value="Ribonuc_P_40"/>
    <property type="match status" value="1"/>
</dbReference>
<reference evidence="2" key="1">
    <citation type="submission" date="2025-08" db="UniProtKB">
        <authorList>
            <consortium name="RefSeq"/>
        </authorList>
    </citation>
    <scope>IDENTIFICATION</scope>
</reference>
<name>A0AAJ7P9J6_9ACAR</name>
<dbReference type="GO" id="GO:0004526">
    <property type="term" value="F:ribonuclease P activity"/>
    <property type="evidence" value="ECO:0007669"/>
    <property type="project" value="TreeGrafter"/>
</dbReference>
<dbReference type="AlphaFoldDB" id="A0AAJ7P9J6"/>
<sequence length="324" mass="36352">MFPELGDLKNQVLFHSSSGRSYLDGLINDRNFTHVLQLIIPGATSIPANLKEIIKPYYLLRRLRLAEILNFDFICAFIKNGSLSVITAYSPDKGNSMAITPSGVLILTLRSDLYHRLGINGSEVNPLPRKRGFNLDLKKVEVNLRDPKFYPGSKVYDRVLDCASRCDLKYDVLLSWEPPTPEISPFSPMQFLIERVTDLEWKKCSCRFNYQQSFNIDVPNDFDQSFFDWTGVISAGGDMNIRDSNAQMNVIAAQWAGFIPRASLQALAVAARRLVPDAPFVVISSIAFRSDPTVTTLASFNNDSTLTICFNNPSTYVVYSCPPL</sequence>
<dbReference type="RefSeq" id="XP_018494916.2">
    <property type="nucleotide sequence ID" value="XM_018639400.2"/>
</dbReference>
<dbReference type="GO" id="GO:0000171">
    <property type="term" value="F:ribonuclease MRP activity"/>
    <property type="evidence" value="ECO:0007669"/>
    <property type="project" value="TreeGrafter"/>
</dbReference>
<dbReference type="GO" id="GO:0000447">
    <property type="term" value="P:endonucleolytic cleavage in ITS1 to separate SSU-rRNA from 5.8S rRNA and LSU-rRNA from tricistronic rRNA transcript (SSU-rRNA, 5.8S rRNA, LSU-rRNA)"/>
    <property type="evidence" value="ECO:0007669"/>
    <property type="project" value="TreeGrafter"/>
</dbReference>
<evidence type="ECO:0000313" key="1">
    <source>
        <dbReference type="Proteomes" id="UP000694867"/>
    </source>
</evidence>
<keyword evidence="1" id="KW-1185">Reference proteome</keyword>
<protein>
    <submittedName>
        <fullName evidence="2">Ribonuclease P protein subunit p40</fullName>
    </submittedName>
</protein>
<dbReference type="GO" id="GO:0001682">
    <property type="term" value="P:tRNA 5'-leader removal"/>
    <property type="evidence" value="ECO:0007669"/>
    <property type="project" value="InterPro"/>
</dbReference>
<dbReference type="GO" id="GO:0000172">
    <property type="term" value="C:ribonuclease MRP complex"/>
    <property type="evidence" value="ECO:0007669"/>
    <property type="project" value="TreeGrafter"/>
</dbReference>
<organism evidence="1 2">
    <name type="scientific">Galendromus occidentalis</name>
    <name type="common">western predatory mite</name>
    <dbReference type="NCBI Taxonomy" id="34638"/>
    <lineage>
        <taxon>Eukaryota</taxon>
        <taxon>Metazoa</taxon>
        <taxon>Ecdysozoa</taxon>
        <taxon>Arthropoda</taxon>
        <taxon>Chelicerata</taxon>
        <taxon>Arachnida</taxon>
        <taxon>Acari</taxon>
        <taxon>Parasitiformes</taxon>
        <taxon>Mesostigmata</taxon>
        <taxon>Gamasina</taxon>
        <taxon>Phytoseioidea</taxon>
        <taxon>Phytoseiidae</taxon>
        <taxon>Typhlodrominae</taxon>
        <taxon>Galendromus</taxon>
    </lineage>
</organism>
<evidence type="ECO:0000313" key="2">
    <source>
        <dbReference type="RefSeq" id="XP_018494916.2"/>
    </source>
</evidence>
<proteinExistence type="predicted"/>
<dbReference type="GeneID" id="100903556"/>
<gene>
    <name evidence="2" type="primary">LOC100903556</name>
</gene>
<accession>A0AAJ7P9J6</accession>
<dbReference type="PANTHER" id="PTHR15396:SF1">
    <property type="entry name" value="RIBONUCLEASE P PROTEIN SUBUNIT P40"/>
    <property type="match status" value="1"/>
</dbReference>
<dbReference type="InterPro" id="IPR013893">
    <property type="entry name" value="RNase_P_Rpp40"/>
</dbReference>
<dbReference type="PANTHER" id="PTHR15396">
    <property type="entry name" value="RIBONUCLEASE P PROTEIN SUBUNIT P40"/>
    <property type="match status" value="1"/>
</dbReference>
<dbReference type="Proteomes" id="UP000694867">
    <property type="component" value="Unplaced"/>
</dbReference>